<feature type="region of interest" description="Disordered" evidence="4">
    <location>
        <begin position="216"/>
        <end position="273"/>
    </location>
</feature>
<sequence>MLDNENLVLVGQKCVLVPYMKRHVDHYNKWMQSPELLEMTASEPLTIEEEYEMQESWRVDENKCTFIILARETPEQEITPENALVQSMVGDVNLFFNDHDDPHSAEIEIMIAESSYRRKGMGLEALRMMMTYAYQSLGTKRITAKISTENKSSIQLFLTQLGFVQISYSQIFEEVTLERVLTVSGSSSTFASTLSEENGAAEEATKAVAGLVGDLTLQSDRDHPSSSSRNASDVDKTETEESGRKNGISVVFSSAKTNDGDEEEEGDWIQEPATTALFETLELNDSDLDHPRE</sequence>
<name>A0ABQ7JTC0_9FUNG</name>
<dbReference type="InterPro" id="IPR039135">
    <property type="entry name" value="NAT9-like"/>
</dbReference>
<gene>
    <name evidence="6" type="primary">NAT9</name>
    <name evidence="6" type="ORF">BGZ96_011238</name>
</gene>
<dbReference type="PANTHER" id="PTHR13256:SF16">
    <property type="entry name" value="ALPHA_BETA-TUBULIN-N-ACETYLTRANSFERASE 9"/>
    <property type="match status" value="1"/>
</dbReference>
<comment type="caution">
    <text evidence="6">The sequence shown here is derived from an EMBL/GenBank/DDBJ whole genome shotgun (WGS) entry which is preliminary data.</text>
</comment>
<keyword evidence="7" id="KW-1185">Reference proteome</keyword>
<comment type="similarity">
    <text evidence="1">Belongs to the acetyltransferase family. GNAT subfamily.</text>
</comment>
<dbReference type="InterPro" id="IPR016181">
    <property type="entry name" value="Acyl_CoA_acyltransferase"/>
</dbReference>
<dbReference type="PANTHER" id="PTHR13256">
    <property type="entry name" value="N-ACETYLTRANSFERASE 9"/>
    <property type="match status" value="1"/>
</dbReference>
<reference evidence="6 7" key="1">
    <citation type="journal article" date="2020" name="Fungal Divers.">
        <title>Resolving the Mortierellaceae phylogeny through synthesis of multi-gene phylogenetics and phylogenomics.</title>
        <authorList>
            <person name="Vandepol N."/>
            <person name="Liber J."/>
            <person name="Desiro A."/>
            <person name="Na H."/>
            <person name="Kennedy M."/>
            <person name="Barry K."/>
            <person name="Grigoriev I.V."/>
            <person name="Miller A.N."/>
            <person name="O'Donnell K."/>
            <person name="Stajich J.E."/>
            <person name="Bonito G."/>
        </authorList>
    </citation>
    <scope>NUCLEOTIDE SEQUENCE [LARGE SCALE GENOMIC DNA]</scope>
    <source>
        <strain evidence="6 7">AD045</strain>
    </source>
</reference>
<dbReference type="Proteomes" id="UP001194696">
    <property type="component" value="Unassembled WGS sequence"/>
</dbReference>
<organism evidence="6 7">
    <name type="scientific">Linnemannia gamsii</name>
    <dbReference type="NCBI Taxonomy" id="64522"/>
    <lineage>
        <taxon>Eukaryota</taxon>
        <taxon>Fungi</taxon>
        <taxon>Fungi incertae sedis</taxon>
        <taxon>Mucoromycota</taxon>
        <taxon>Mortierellomycotina</taxon>
        <taxon>Mortierellomycetes</taxon>
        <taxon>Mortierellales</taxon>
        <taxon>Mortierellaceae</taxon>
        <taxon>Linnemannia</taxon>
    </lineage>
</organism>
<proteinExistence type="inferred from homology"/>
<evidence type="ECO:0000313" key="7">
    <source>
        <dbReference type="Proteomes" id="UP001194696"/>
    </source>
</evidence>
<dbReference type="Gene3D" id="3.40.630.30">
    <property type="match status" value="1"/>
</dbReference>
<dbReference type="EMBL" id="JAAAIM010000779">
    <property type="protein sequence ID" value="KAG0284377.1"/>
    <property type="molecule type" value="Genomic_DNA"/>
</dbReference>
<dbReference type="SUPFAM" id="SSF55729">
    <property type="entry name" value="Acyl-CoA N-acyltransferases (Nat)"/>
    <property type="match status" value="1"/>
</dbReference>
<accession>A0ABQ7JTC0</accession>
<evidence type="ECO:0000256" key="1">
    <source>
        <dbReference type="ARBA" id="ARBA00009342"/>
    </source>
</evidence>
<keyword evidence="2" id="KW-0808">Transferase</keyword>
<evidence type="ECO:0000256" key="3">
    <source>
        <dbReference type="ARBA" id="ARBA00023315"/>
    </source>
</evidence>
<protein>
    <submittedName>
        <fullName evidence="6">N-acetyltransferase 9</fullName>
    </submittedName>
</protein>
<feature type="domain" description="N-acetyltransferase" evidence="5">
    <location>
        <begin position="15"/>
        <end position="163"/>
    </location>
</feature>
<dbReference type="Pfam" id="PF13302">
    <property type="entry name" value="Acetyltransf_3"/>
    <property type="match status" value="1"/>
</dbReference>
<feature type="compositionally biased region" description="Basic and acidic residues" evidence="4">
    <location>
        <begin position="232"/>
        <end position="244"/>
    </location>
</feature>
<evidence type="ECO:0000313" key="6">
    <source>
        <dbReference type="EMBL" id="KAG0284377.1"/>
    </source>
</evidence>
<keyword evidence="3" id="KW-0012">Acyltransferase</keyword>
<evidence type="ECO:0000256" key="4">
    <source>
        <dbReference type="SAM" id="MobiDB-lite"/>
    </source>
</evidence>
<dbReference type="InterPro" id="IPR000182">
    <property type="entry name" value="GNAT_dom"/>
</dbReference>
<evidence type="ECO:0000259" key="5">
    <source>
        <dbReference type="Pfam" id="PF13302"/>
    </source>
</evidence>
<evidence type="ECO:0000256" key="2">
    <source>
        <dbReference type="ARBA" id="ARBA00022679"/>
    </source>
</evidence>